<reference evidence="2" key="1">
    <citation type="submission" date="2015-04" db="UniProtKB">
        <authorList>
            <consortium name="EnsemblPlants"/>
        </authorList>
    </citation>
    <scope>IDENTIFICATION</scope>
    <source>
        <strain evidence="2">SL10</strain>
    </source>
</reference>
<dbReference type="Proteomes" id="UP000006591">
    <property type="component" value="Chromosome 6"/>
</dbReference>
<keyword evidence="3" id="KW-1185">Reference proteome</keyword>
<feature type="region of interest" description="Disordered" evidence="1">
    <location>
        <begin position="192"/>
        <end position="214"/>
    </location>
</feature>
<evidence type="ECO:0000256" key="1">
    <source>
        <dbReference type="SAM" id="MobiDB-lite"/>
    </source>
</evidence>
<name>A0A0E0HM44_ORYNI</name>
<proteinExistence type="predicted"/>
<protein>
    <submittedName>
        <fullName evidence="2">Uncharacterized protein</fullName>
    </submittedName>
</protein>
<dbReference type="AlphaFoldDB" id="A0A0E0HM44"/>
<evidence type="ECO:0000313" key="2">
    <source>
        <dbReference type="EnsemblPlants" id="ONIVA06G07070.1"/>
    </source>
</evidence>
<organism evidence="2">
    <name type="scientific">Oryza nivara</name>
    <name type="common">Indian wild rice</name>
    <name type="synonym">Oryza sativa f. spontanea</name>
    <dbReference type="NCBI Taxonomy" id="4536"/>
    <lineage>
        <taxon>Eukaryota</taxon>
        <taxon>Viridiplantae</taxon>
        <taxon>Streptophyta</taxon>
        <taxon>Embryophyta</taxon>
        <taxon>Tracheophyta</taxon>
        <taxon>Spermatophyta</taxon>
        <taxon>Magnoliopsida</taxon>
        <taxon>Liliopsida</taxon>
        <taxon>Poales</taxon>
        <taxon>Poaceae</taxon>
        <taxon>BOP clade</taxon>
        <taxon>Oryzoideae</taxon>
        <taxon>Oryzeae</taxon>
        <taxon>Oryzinae</taxon>
        <taxon>Oryza</taxon>
    </lineage>
</organism>
<reference evidence="2" key="2">
    <citation type="submission" date="2018-04" db="EMBL/GenBank/DDBJ databases">
        <title>OnivRS2 (Oryza nivara Reference Sequence Version 2).</title>
        <authorList>
            <person name="Zhang J."/>
            <person name="Kudrna D."/>
            <person name="Lee S."/>
            <person name="Talag J."/>
            <person name="Rajasekar S."/>
            <person name="Welchert J."/>
            <person name="Hsing Y.-I."/>
            <person name="Wing R.A."/>
        </authorList>
    </citation>
    <scope>NUCLEOTIDE SEQUENCE [LARGE SCALE GENOMIC DNA]</scope>
    <source>
        <strain evidence="2">SL10</strain>
    </source>
</reference>
<feature type="region of interest" description="Disordered" evidence="1">
    <location>
        <begin position="149"/>
        <end position="170"/>
    </location>
</feature>
<dbReference type="HOGENOM" id="CLU_1211461_0_0_1"/>
<dbReference type="Gramene" id="ONIVA06G07070.1">
    <property type="protein sequence ID" value="ONIVA06G07070.1"/>
    <property type="gene ID" value="ONIVA06G07070"/>
</dbReference>
<sequence length="229" mass="25502">MPVFRRLLEKGRKRSRSSGEFEYSDGELTMSIPCGTDDFKYISSWTLTRTGLVDDGPFDQRRHLASMKISSQIEGFFDLSWPFAVRWRGSCEGEEKRQGILDLTTRTVTSLRVYLAPTANAPPRRGRRLRRAPIDARRAATAPIIARSPRRPRRVPARRAATAETPPRIPKARRFLRFGRGKEERCSDLIAAGRRPPRGDFGRPGNALPQAAGRGFRVPAGGGGGAVIC</sequence>
<accession>A0A0E0HM44</accession>
<dbReference type="EnsemblPlants" id="ONIVA06G07070.1">
    <property type="protein sequence ID" value="ONIVA06G07070.1"/>
    <property type="gene ID" value="ONIVA06G07070"/>
</dbReference>
<evidence type="ECO:0000313" key="3">
    <source>
        <dbReference type="Proteomes" id="UP000006591"/>
    </source>
</evidence>